<evidence type="ECO:0000313" key="3">
    <source>
        <dbReference type="Proteomes" id="UP001166784"/>
    </source>
</evidence>
<accession>A0ABS9SY27</accession>
<keyword evidence="3" id="KW-1185">Reference proteome</keyword>
<dbReference type="InterPro" id="IPR053188">
    <property type="entry name" value="FkbM_Methyltransferase"/>
</dbReference>
<reference evidence="2" key="2">
    <citation type="journal article" date="2023" name="Int. J. Syst. Evol. Microbiol.">
        <title>Streptomyces marispadix sp. nov., isolated from marine beach sediment of the Northern Coast of Portugal.</title>
        <authorList>
            <person name="dos Santos J.D.N."/>
            <person name="Vitorino I.R."/>
            <person name="Kallscheuer N."/>
            <person name="Srivastava A."/>
            <person name="Krautwurst S."/>
            <person name="Marz M."/>
            <person name="Jogler C."/>
            <person name="Lobo Da Cunha A."/>
            <person name="Catita J."/>
            <person name="Goncalves H."/>
            <person name="Gonzalez I."/>
            <person name="Reyes F."/>
            <person name="Lage O.M."/>
        </authorList>
    </citation>
    <scope>NUCLEOTIDE SEQUENCE</scope>
    <source>
        <strain evidence="2">M600PL45_2</strain>
    </source>
</reference>
<dbReference type="InterPro" id="IPR006342">
    <property type="entry name" value="FkbM_mtfrase"/>
</dbReference>
<dbReference type="Proteomes" id="UP001166784">
    <property type="component" value="Unassembled WGS sequence"/>
</dbReference>
<evidence type="ECO:0000259" key="1">
    <source>
        <dbReference type="Pfam" id="PF05050"/>
    </source>
</evidence>
<dbReference type="PANTHER" id="PTHR36973">
    <property type="entry name" value="SLL1456 PROTEIN-RELATED"/>
    <property type="match status" value="1"/>
</dbReference>
<organism evidence="2 3">
    <name type="scientific">Streptomyces marispadix</name>
    <dbReference type="NCBI Taxonomy" id="2922868"/>
    <lineage>
        <taxon>Bacteria</taxon>
        <taxon>Bacillati</taxon>
        <taxon>Actinomycetota</taxon>
        <taxon>Actinomycetes</taxon>
        <taxon>Kitasatosporales</taxon>
        <taxon>Streptomycetaceae</taxon>
        <taxon>Streptomyces</taxon>
    </lineage>
</organism>
<keyword evidence="2" id="KW-0489">Methyltransferase</keyword>
<dbReference type="GO" id="GO:0008168">
    <property type="term" value="F:methyltransferase activity"/>
    <property type="evidence" value="ECO:0007669"/>
    <property type="project" value="UniProtKB-KW"/>
</dbReference>
<reference evidence="2" key="1">
    <citation type="submission" date="2022-03" db="EMBL/GenBank/DDBJ databases">
        <authorList>
            <person name="Santos J.D.N."/>
            <person name="Kallscheuer N."/>
            <person name="Jogler C."/>
            <person name="Lage O.M."/>
        </authorList>
    </citation>
    <scope>NUCLEOTIDE SEQUENCE</scope>
    <source>
        <strain evidence="2">M600PL45_2</strain>
    </source>
</reference>
<dbReference type="InterPro" id="IPR029063">
    <property type="entry name" value="SAM-dependent_MTases_sf"/>
</dbReference>
<protein>
    <submittedName>
        <fullName evidence="2">FkbM family methyltransferase</fullName>
    </submittedName>
</protein>
<proteinExistence type="predicted"/>
<dbReference type="Pfam" id="PF05050">
    <property type="entry name" value="Methyltransf_21"/>
    <property type="match status" value="1"/>
</dbReference>
<dbReference type="GO" id="GO:0032259">
    <property type="term" value="P:methylation"/>
    <property type="evidence" value="ECO:0007669"/>
    <property type="project" value="UniProtKB-KW"/>
</dbReference>
<dbReference type="NCBIfam" id="TIGR01444">
    <property type="entry name" value="fkbM_fam"/>
    <property type="match status" value="1"/>
</dbReference>
<feature type="domain" description="Methyltransferase FkbM" evidence="1">
    <location>
        <begin position="90"/>
        <end position="257"/>
    </location>
</feature>
<keyword evidence="2" id="KW-0808">Transferase</keyword>
<name>A0ABS9SY27_9ACTN</name>
<dbReference type="Gene3D" id="3.40.50.150">
    <property type="entry name" value="Vaccinia Virus protein VP39"/>
    <property type="match status" value="1"/>
</dbReference>
<dbReference type="SUPFAM" id="SSF53335">
    <property type="entry name" value="S-adenosyl-L-methionine-dependent methyltransferases"/>
    <property type="match status" value="1"/>
</dbReference>
<dbReference type="EMBL" id="JAKWJU010000002">
    <property type="protein sequence ID" value="MCH6161182.1"/>
    <property type="molecule type" value="Genomic_DNA"/>
</dbReference>
<evidence type="ECO:0000313" key="2">
    <source>
        <dbReference type="EMBL" id="MCH6161182.1"/>
    </source>
</evidence>
<gene>
    <name evidence="2" type="ORF">MMA15_12455</name>
</gene>
<dbReference type="RefSeq" id="WP_241059393.1">
    <property type="nucleotide sequence ID" value="NZ_JAKWJU010000002.1"/>
</dbReference>
<comment type="caution">
    <text evidence="2">The sequence shown here is derived from an EMBL/GenBank/DDBJ whole genome shotgun (WGS) entry which is preliminary data.</text>
</comment>
<sequence length="293" mass="32530">MTTVFRKALGALPRLGVQVLDLGPGAAVVSRRGGYTATKMSGDSWMVGGKRPRTRTTADGWGLHKAAAGDLCARHVADLLANYEVNCVFDVGANKGQYGRQLRELGYRGRIVSFEPVPDALARLRKSAERDPEWRVYPFALGRSESFEDMHLGWKTMNSLLQPSAYGQRRYKRFTDTRKEQVRIRRLDEVMDEALEGIAEPRPYLKMDTQGFDMEVFAGAGRRTADFVGMQSEVAVLQLYEGSPRMNEAIAAYEDAGFAITGMYPVTREKTTGRVVEFDCVMARAAAAPSRQG</sequence>
<dbReference type="PANTHER" id="PTHR36973:SF4">
    <property type="entry name" value="NODULATION PROTEIN"/>
    <property type="match status" value="1"/>
</dbReference>